<keyword evidence="4" id="KW-1185">Reference proteome</keyword>
<protein>
    <recommendedName>
        <fullName evidence="2">DUF218 domain-containing protein</fullName>
    </recommendedName>
</protein>
<keyword evidence="1" id="KW-0812">Transmembrane</keyword>
<organism evidence="3 4">
    <name type="scientific">Candidatus Neomicrothrix parvicella RN1</name>
    <dbReference type="NCBI Taxonomy" id="1229780"/>
    <lineage>
        <taxon>Bacteria</taxon>
        <taxon>Bacillati</taxon>
        <taxon>Actinomycetota</taxon>
        <taxon>Acidimicrobiia</taxon>
        <taxon>Acidimicrobiales</taxon>
        <taxon>Microthrixaceae</taxon>
        <taxon>Candidatus Neomicrothrix</taxon>
    </lineage>
</organism>
<accession>R4Z4F8</accession>
<dbReference type="PANTHER" id="PTHR30336:SF20">
    <property type="entry name" value="DUF218 DOMAIN-CONTAINING PROTEIN"/>
    <property type="match status" value="1"/>
</dbReference>
<dbReference type="InterPro" id="IPR051599">
    <property type="entry name" value="Cell_Envelope_Assoc"/>
</dbReference>
<keyword evidence="1" id="KW-0472">Membrane</keyword>
<dbReference type="PANTHER" id="PTHR30336">
    <property type="entry name" value="INNER MEMBRANE PROTEIN, PROBABLE PERMEASE"/>
    <property type="match status" value="1"/>
</dbReference>
<dbReference type="CDD" id="cd06259">
    <property type="entry name" value="YdcF-like"/>
    <property type="match status" value="1"/>
</dbReference>
<dbReference type="EMBL" id="CANL01000078">
    <property type="protein sequence ID" value="CCM65618.1"/>
    <property type="molecule type" value="Genomic_DNA"/>
</dbReference>
<comment type="caution">
    <text evidence="3">The sequence shown here is derived from an EMBL/GenBank/DDBJ whole genome shotgun (WGS) entry which is preliminary data.</text>
</comment>
<dbReference type="OrthoDB" id="9782395at2"/>
<dbReference type="Pfam" id="PF02698">
    <property type="entry name" value="DUF218"/>
    <property type="match status" value="1"/>
</dbReference>
<gene>
    <name evidence="3" type="ORF">BN381_80148</name>
</gene>
<keyword evidence="1" id="KW-1133">Transmembrane helix</keyword>
<proteinExistence type="predicted"/>
<dbReference type="RefSeq" id="WP_012230505.1">
    <property type="nucleotide sequence ID" value="NZ_HG422565.1"/>
</dbReference>
<dbReference type="AlphaFoldDB" id="R4Z4F8"/>
<dbReference type="Proteomes" id="UP000018291">
    <property type="component" value="Unassembled WGS sequence"/>
</dbReference>
<sequence length="202" mass="22189">MRRIARPRRLRTWLVLAVPMIVIAYLGLTFVQVTRATGRDDRDPVDAIVVLGAAQYDGRPSPVLQARLDHALELYREGVARKIVLTGGKQAGDRFTEAFTGFTYLRKAGVPDSDLVVITDGANTWESLAAAARQLKSGDQRDVVMVSDPYHNQRLLGTAGDLGMNGGVSPTERDTDFRHLLAETGAVSLGRLIGYRRLLRFG</sequence>
<dbReference type="STRING" id="1229780.BN381_80148"/>
<dbReference type="InterPro" id="IPR003848">
    <property type="entry name" value="DUF218"/>
</dbReference>
<evidence type="ECO:0000259" key="2">
    <source>
        <dbReference type="Pfam" id="PF02698"/>
    </source>
</evidence>
<feature type="transmembrane region" description="Helical" evidence="1">
    <location>
        <begin position="12"/>
        <end position="31"/>
    </location>
</feature>
<evidence type="ECO:0000256" key="1">
    <source>
        <dbReference type="SAM" id="Phobius"/>
    </source>
</evidence>
<dbReference type="eggNOG" id="COG1434">
    <property type="taxonomic scope" value="Bacteria"/>
</dbReference>
<dbReference type="Gene3D" id="3.40.50.620">
    <property type="entry name" value="HUPs"/>
    <property type="match status" value="1"/>
</dbReference>
<dbReference type="GO" id="GO:0005886">
    <property type="term" value="C:plasma membrane"/>
    <property type="evidence" value="ECO:0007669"/>
    <property type="project" value="TreeGrafter"/>
</dbReference>
<reference evidence="3 4" key="1">
    <citation type="journal article" date="2013" name="ISME J.">
        <title>Metabolic model for the filamentous 'Candidatus Microthrix parvicella' based on genomic and metagenomic analyses.</title>
        <authorList>
            <person name="Jon McIlroy S."/>
            <person name="Kristiansen R."/>
            <person name="Albertsen M."/>
            <person name="Michael Karst S."/>
            <person name="Rossetti S."/>
            <person name="Lund Nielsen J."/>
            <person name="Tandoi V."/>
            <person name="James Seviour R."/>
            <person name="Nielsen P.H."/>
        </authorList>
    </citation>
    <scope>NUCLEOTIDE SEQUENCE [LARGE SCALE GENOMIC DNA]</scope>
    <source>
        <strain evidence="3 4">RN1</strain>
    </source>
</reference>
<feature type="domain" description="DUF218" evidence="2">
    <location>
        <begin position="46"/>
        <end position="170"/>
    </location>
</feature>
<evidence type="ECO:0000313" key="3">
    <source>
        <dbReference type="EMBL" id="CCM65618.1"/>
    </source>
</evidence>
<evidence type="ECO:0000313" key="4">
    <source>
        <dbReference type="Proteomes" id="UP000018291"/>
    </source>
</evidence>
<dbReference type="HOGENOM" id="CLU_051474_3_0_11"/>
<dbReference type="InterPro" id="IPR014729">
    <property type="entry name" value="Rossmann-like_a/b/a_fold"/>
</dbReference>
<name>R4Z4F8_9ACTN</name>